<evidence type="ECO:0000313" key="1">
    <source>
        <dbReference type="EMBL" id="MDO3426017.1"/>
    </source>
</evidence>
<gene>
    <name evidence="1" type="ORF">QWT87_14040</name>
</gene>
<dbReference type="RefSeq" id="WP_302716621.1">
    <property type="nucleotide sequence ID" value="NZ_JAULSJ010000022.1"/>
</dbReference>
<sequence length="120" mass="13641">MNISTKIDEINNILNDYTGDQARIWLFDITHTKLAIKINSKQKQDIIYLVMSGCKYLKGAFSLNNPKFFVSQYYDHKALETISKIIDENSDFELSSTTGIALAKGLESEFGDSFEGFLKE</sequence>
<comment type="caution">
    <text evidence="1">The sequence shown here is derived from an EMBL/GenBank/DDBJ whole genome shotgun (WGS) entry which is preliminary data.</text>
</comment>
<protein>
    <submittedName>
        <fullName evidence="1">Uncharacterized protein</fullName>
    </submittedName>
</protein>
<accession>A0ABT8U4M9</accession>
<evidence type="ECO:0000313" key="2">
    <source>
        <dbReference type="Proteomes" id="UP001168128"/>
    </source>
</evidence>
<reference evidence="1" key="1">
    <citation type="submission" date="2023-07" db="EMBL/GenBank/DDBJ databases">
        <title>AMR profile of multidrug- resistance Chryseobacterium gambrini related strain.</title>
        <authorList>
            <person name="Kirdat K."/>
            <person name="Bhatt A."/>
            <person name="Kuyare S."/>
            <person name="Yadav A."/>
        </authorList>
    </citation>
    <scope>NUCLEOTIDE SEQUENCE</scope>
    <source>
        <strain evidence="1">APV-1</strain>
    </source>
</reference>
<organism evidence="1 2">
    <name type="scientific">Chryseobacterium urinae</name>
    <dbReference type="NCBI Taxonomy" id="3058400"/>
    <lineage>
        <taxon>Bacteria</taxon>
        <taxon>Pseudomonadati</taxon>
        <taxon>Bacteroidota</taxon>
        <taxon>Flavobacteriia</taxon>
        <taxon>Flavobacteriales</taxon>
        <taxon>Weeksellaceae</taxon>
        <taxon>Chryseobacterium group</taxon>
        <taxon>Chryseobacterium</taxon>
    </lineage>
</organism>
<dbReference type="Proteomes" id="UP001168128">
    <property type="component" value="Unassembled WGS sequence"/>
</dbReference>
<keyword evidence="2" id="KW-1185">Reference proteome</keyword>
<proteinExistence type="predicted"/>
<dbReference type="EMBL" id="JAULSJ010000022">
    <property type="protein sequence ID" value="MDO3426017.1"/>
    <property type="molecule type" value="Genomic_DNA"/>
</dbReference>
<name>A0ABT8U4M9_9FLAO</name>